<reference evidence="2" key="1">
    <citation type="submission" date="2020-08" db="EMBL/GenBank/DDBJ databases">
        <title>Multicomponent nature underlies the extraordinary mechanical properties of spider dragline silk.</title>
        <authorList>
            <person name="Kono N."/>
            <person name="Nakamura H."/>
            <person name="Mori M."/>
            <person name="Yoshida Y."/>
            <person name="Ohtoshi R."/>
            <person name="Malay A.D."/>
            <person name="Moran D.A.P."/>
            <person name="Tomita M."/>
            <person name="Numata K."/>
            <person name="Arakawa K."/>
        </authorList>
    </citation>
    <scope>NUCLEOTIDE SEQUENCE</scope>
</reference>
<evidence type="ECO:0000259" key="1">
    <source>
        <dbReference type="Pfam" id="PF20700"/>
    </source>
</evidence>
<evidence type="ECO:0000313" key="3">
    <source>
        <dbReference type="Proteomes" id="UP000887159"/>
    </source>
</evidence>
<dbReference type="Pfam" id="PF20700">
    <property type="entry name" value="Mutator"/>
    <property type="match status" value="1"/>
</dbReference>
<dbReference type="EMBL" id="BMAU01021386">
    <property type="protein sequence ID" value="GFY28763.1"/>
    <property type="molecule type" value="Genomic_DNA"/>
</dbReference>
<feature type="domain" description="Mutator-like transposase" evidence="1">
    <location>
        <begin position="66"/>
        <end position="347"/>
    </location>
</feature>
<keyword evidence="3" id="KW-1185">Reference proteome</keyword>
<comment type="caution">
    <text evidence="2">The sequence shown here is derived from an EMBL/GenBank/DDBJ whole genome shotgun (WGS) entry which is preliminary data.</text>
</comment>
<dbReference type="InterPro" id="IPR049012">
    <property type="entry name" value="Mutator_transp_dom"/>
</dbReference>
<name>A0A8X6W5P1_TRICX</name>
<dbReference type="AlphaFoldDB" id="A0A8X6W5P1"/>
<accession>A0A8X6W5P1</accession>
<gene>
    <name evidence="2" type="primary">AVEN_274169_1</name>
    <name evidence="2" type="ORF">TNCV_3441301</name>
</gene>
<proteinExistence type="predicted"/>
<dbReference type="Proteomes" id="UP000887159">
    <property type="component" value="Unassembled WGS sequence"/>
</dbReference>
<protein>
    <recommendedName>
        <fullName evidence="1">Mutator-like transposase domain-containing protein</fullName>
    </recommendedName>
</protein>
<organism evidence="2 3">
    <name type="scientific">Trichonephila clavipes</name>
    <name type="common">Golden silk orbweaver</name>
    <name type="synonym">Nephila clavipes</name>
    <dbReference type="NCBI Taxonomy" id="2585209"/>
    <lineage>
        <taxon>Eukaryota</taxon>
        <taxon>Metazoa</taxon>
        <taxon>Ecdysozoa</taxon>
        <taxon>Arthropoda</taxon>
        <taxon>Chelicerata</taxon>
        <taxon>Arachnida</taxon>
        <taxon>Araneae</taxon>
        <taxon>Araneomorphae</taxon>
        <taxon>Entelegynae</taxon>
        <taxon>Araneoidea</taxon>
        <taxon>Nephilidae</taxon>
        <taxon>Trichonephila</taxon>
    </lineage>
</organism>
<evidence type="ECO:0000313" key="2">
    <source>
        <dbReference type="EMBL" id="GFY28763.1"/>
    </source>
</evidence>
<sequence length="353" mass="39208">MPRFCNNTFKRRKFGSSNYSSASEDLKNGQEQPASMYIKNSSSKSKLGKFNDEYVSFLDSSENFCEIIDIPLFSSVLKQHVLCVKCKKQGIDIKFGRQIQGLATELLICCEFCGLIQPLLNTRFTNTVVNKKDTKVYEVNTRLAYAMRSVGKGEAAAKVFCGVMNLPPPPKRFYESLHALNNATEKVAKVSMALAAAETLSFNNGNPNVPVAIDGTWQKRGHTSLNGVVTAVSVDTGKVIDAEILSRKCSCHFNGNLHSDECSANYFGNSGGMEVEGALRIFNRSEVLHNLRYTQYLGDGDSKAYKAVLESKPYKDVNIEKLECVGHVEKRMGTRLRALKLKLKGKKLEDKNL</sequence>